<evidence type="ECO:0000256" key="5">
    <source>
        <dbReference type="ARBA" id="ARBA00022807"/>
    </source>
</evidence>
<keyword evidence="2 6" id="KW-0645">Protease</keyword>
<feature type="active site" description="Nucleophile" evidence="6">
    <location>
        <position position="180"/>
    </location>
</feature>
<keyword evidence="4 6" id="KW-0378">Hydrolase</keyword>
<dbReference type="FunFam" id="3.40.532.10:FF:000010">
    <property type="entry name" value="Ubiquitin carboxyl-terminal hydrolase"/>
    <property type="match status" value="1"/>
</dbReference>
<keyword evidence="3 6" id="KW-0833">Ubl conjugation pathway</keyword>
<dbReference type="AlphaFoldDB" id="A0A8A3P3S8"/>
<dbReference type="Proteomes" id="UP000672032">
    <property type="component" value="Chromosome 2"/>
</dbReference>
<feature type="compositionally biased region" description="Polar residues" evidence="8">
    <location>
        <begin position="22"/>
        <end position="36"/>
    </location>
</feature>
<evidence type="ECO:0000256" key="7">
    <source>
        <dbReference type="RuleBase" id="RU361215"/>
    </source>
</evidence>
<organism evidence="10 11">
    <name type="scientific">Monilinia vaccinii-corymbosi</name>
    <dbReference type="NCBI Taxonomy" id="61207"/>
    <lineage>
        <taxon>Eukaryota</taxon>
        <taxon>Fungi</taxon>
        <taxon>Dikarya</taxon>
        <taxon>Ascomycota</taxon>
        <taxon>Pezizomycotina</taxon>
        <taxon>Leotiomycetes</taxon>
        <taxon>Helotiales</taxon>
        <taxon>Sclerotiniaceae</taxon>
        <taxon>Monilinia</taxon>
    </lineage>
</organism>
<dbReference type="Gene3D" id="3.40.532.10">
    <property type="entry name" value="Peptidase C12, ubiquitin carboxyl-terminal hydrolase"/>
    <property type="match status" value="1"/>
</dbReference>
<dbReference type="PANTHER" id="PTHR10589:SF29">
    <property type="entry name" value="UBIQUITIN CARBOXYL-TERMINAL HYDROLASE"/>
    <property type="match status" value="1"/>
</dbReference>
<dbReference type="InterPro" id="IPR001578">
    <property type="entry name" value="Peptidase_C12_UCH"/>
</dbReference>
<dbReference type="PRINTS" id="PR00707">
    <property type="entry name" value="UBCTHYDRLASE"/>
</dbReference>
<feature type="region of interest" description="Disordered" evidence="8">
    <location>
        <begin position="1"/>
        <end position="78"/>
    </location>
</feature>
<feature type="compositionally biased region" description="Basic and acidic residues" evidence="8">
    <location>
        <begin position="69"/>
        <end position="78"/>
    </location>
</feature>
<dbReference type="GO" id="GO:0004843">
    <property type="term" value="F:cysteine-type deubiquitinase activity"/>
    <property type="evidence" value="ECO:0007669"/>
    <property type="project" value="UniProtKB-UniRule"/>
</dbReference>
<dbReference type="EC" id="3.4.19.12" evidence="7"/>
<evidence type="ECO:0000256" key="4">
    <source>
        <dbReference type="ARBA" id="ARBA00022801"/>
    </source>
</evidence>
<gene>
    <name evidence="10" type="ORF">DSL72_000873</name>
</gene>
<evidence type="ECO:0000256" key="1">
    <source>
        <dbReference type="ARBA" id="ARBA00000707"/>
    </source>
</evidence>
<comment type="similarity">
    <text evidence="6 7">Belongs to the peptidase C12 family.</text>
</comment>
<evidence type="ECO:0000313" key="10">
    <source>
        <dbReference type="EMBL" id="QSZ31310.1"/>
    </source>
</evidence>
<feature type="domain" description="UCH catalytic" evidence="9">
    <location>
        <begin position="99"/>
        <end position="336"/>
    </location>
</feature>
<feature type="active site" description="Proton donor" evidence="6">
    <location>
        <position position="277"/>
    </location>
</feature>
<evidence type="ECO:0000259" key="9">
    <source>
        <dbReference type="PROSITE" id="PS52048"/>
    </source>
</evidence>
<accession>A0A8A3P3S8</accession>
<keyword evidence="5 6" id="KW-0788">Thiol protease</keyword>
<feature type="site" description="Transition state stabilizer" evidence="6">
    <location>
        <position position="174"/>
    </location>
</feature>
<protein>
    <recommendedName>
        <fullName evidence="7">Ubiquitin carboxyl-terminal hydrolase</fullName>
        <ecNumber evidence="7">3.4.19.12</ecNumber>
    </recommendedName>
</protein>
<evidence type="ECO:0000256" key="8">
    <source>
        <dbReference type="SAM" id="MobiDB-lite"/>
    </source>
</evidence>
<dbReference type="Pfam" id="PF01088">
    <property type="entry name" value="Peptidase_C12"/>
    <property type="match status" value="1"/>
</dbReference>
<name>A0A8A3P3S8_9HELO</name>
<evidence type="ECO:0000256" key="6">
    <source>
        <dbReference type="PROSITE-ProRule" id="PRU01393"/>
    </source>
</evidence>
<keyword evidence="11" id="KW-1185">Reference proteome</keyword>
<dbReference type="PANTHER" id="PTHR10589">
    <property type="entry name" value="UBIQUITIN CARBOXYL-TERMINAL HYDROLASE"/>
    <property type="match status" value="1"/>
</dbReference>
<feature type="site" description="Important for enzyme activity" evidence="6">
    <location>
        <position position="292"/>
    </location>
</feature>
<dbReference type="GO" id="GO:0006511">
    <property type="term" value="P:ubiquitin-dependent protein catabolic process"/>
    <property type="evidence" value="ECO:0007669"/>
    <property type="project" value="UniProtKB-UniRule"/>
</dbReference>
<dbReference type="SUPFAM" id="SSF54001">
    <property type="entry name" value="Cysteine proteinases"/>
    <property type="match status" value="1"/>
</dbReference>
<evidence type="ECO:0000256" key="3">
    <source>
        <dbReference type="ARBA" id="ARBA00022786"/>
    </source>
</evidence>
<dbReference type="GO" id="GO:0016579">
    <property type="term" value="P:protein deubiquitination"/>
    <property type="evidence" value="ECO:0007669"/>
    <property type="project" value="TreeGrafter"/>
</dbReference>
<dbReference type="GO" id="GO:0005737">
    <property type="term" value="C:cytoplasm"/>
    <property type="evidence" value="ECO:0007669"/>
    <property type="project" value="TreeGrafter"/>
</dbReference>
<dbReference type="InterPro" id="IPR036959">
    <property type="entry name" value="Peptidase_C12_UCH_sf"/>
</dbReference>
<proteinExistence type="inferred from homology"/>
<reference evidence="10" key="1">
    <citation type="submission" date="2020-10" db="EMBL/GenBank/DDBJ databases">
        <title>Genome Sequence of Monilinia vaccinii-corymbosi Sheds Light on Mummy Berry Disease Infection of Blueberry and Mating Type.</title>
        <authorList>
            <person name="Yow A.G."/>
            <person name="Zhang Y."/>
            <person name="Bansal K."/>
            <person name="Eacker S.M."/>
            <person name="Sullivan S."/>
            <person name="Liachko I."/>
            <person name="Cubeta M.A."/>
            <person name="Rollins J.A."/>
            <person name="Ashrafi H."/>
        </authorList>
    </citation>
    <scope>NUCLEOTIDE SEQUENCE</scope>
    <source>
        <strain evidence="10">RL-1</strain>
    </source>
</reference>
<dbReference type="EMBL" id="CP063406">
    <property type="protein sequence ID" value="QSZ31310.1"/>
    <property type="molecule type" value="Genomic_DNA"/>
</dbReference>
<dbReference type="PROSITE" id="PS52048">
    <property type="entry name" value="UCH_DOMAIN"/>
    <property type="match status" value="1"/>
</dbReference>
<comment type="catalytic activity">
    <reaction evidence="1 6 7">
        <text>Thiol-dependent hydrolysis of ester, thioester, amide, peptide and isopeptide bonds formed by the C-terminal Gly of ubiquitin (a 76-residue protein attached to proteins as an intracellular targeting signal).</text>
        <dbReference type="EC" id="3.4.19.12"/>
    </reaction>
</comment>
<dbReference type="InterPro" id="IPR038765">
    <property type="entry name" value="Papain-like_cys_pep_sf"/>
</dbReference>
<evidence type="ECO:0000313" key="11">
    <source>
        <dbReference type="Proteomes" id="UP000672032"/>
    </source>
</evidence>
<sequence length="482" mass="54855">MDEFPASEGDATISDFEPRRLSLTTQKDSKSPSGVSTDPRENDTVTPPVTPEILGEQISMDIAASRSRRSSEKVRKSESEVIEEVMKPLTDDERKAWKGWCELESDPALFNFILREYGVKDVKIQEVLGLEDDMLQYLPKPVYGLVFLFKYIDDDSEDEEEHPKCPNHVWFANQTTHNACATIALLNIVMNVPDLDLGDNISSFKEATQLLKPAYRGQKLSENEYIRNLHNSFARRMDILNADLALSNEVSAWKKRRKTKKKCGKNKSKSDEESGFHFIAFVPVDGIVWRLDGLQRQPVSLGKYNDDWISVARANIHQHIGKYGDGLQFNLLSLCKSPLRTIPLELAQNIHAIKLAEAMLSQRTPDWNGFSQTDVSELIRGPSEVLGVTDKLLHDTVLPESTFKILEQGSRDAGTLLRLRQEWVAEQRALRITYMDELSSIHEENEQAARRKKDHTPSVYRTLRILADKGLLKEIMEEVQTM</sequence>
<evidence type="ECO:0000256" key="2">
    <source>
        <dbReference type="ARBA" id="ARBA00022670"/>
    </source>
</evidence>
<dbReference type="OrthoDB" id="1924260at2759"/>